<dbReference type="Gene3D" id="3.40.630.10">
    <property type="entry name" value="Zn peptidases"/>
    <property type="match status" value="1"/>
</dbReference>
<dbReference type="PANTHER" id="PTHR32494">
    <property type="entry name" value="ALLANTOATE DEIMINASE-RELATED"/>
    <property type="match status" value="1"/>
</dbReference>
<dbReference type="InterPro" id="IPR002933">
    <property type="entry name" value="Peptidase_M20"/>
</dbReference>
<evidence type="ECO:0000256" key="1">
    <source>
        <dbReference type="ARBA" id="ARBA00006153"/>
    </source>
</evidence>
<comment type="caution">
    <text evidence="4">The sequence shown here is derived from an EMBL/GenBank/DDBJ whole genome shotgun (WGS) entry which is preliminary data.</text>
</comment>
<evidence type="ECO:0000313" key="4">
    <source>
        <dbReference type="EMBL" id="MFD1706432.1"/>
    </source>
</evidence>
<dbReference type="Pfam" id="PF01546">
    <property type="entry name" value="Peptidase_M20"/>
    <property type="match status" value="1"/>
</dbReference>
<dbReference type="Pfam" id="PF07687">
    <property type="entry name" value="M20_dimer"/>
    <property type="match status" value="1"/>
</dbReference>
<name>A0ABW4KF49_9BACI</name>
<dbReference type="Proteomes" id="UP001597301">
    <property type="component" value="Unassembled WGS sequence"/>
</dbReference>
<sequence>MAAKDTLKINMERLKAAFDVSSNIGATEKNGLTRLTLTAEDKKMRDIFVNWLKEEGLSVRIDDVGNIYGKREGRNKDAKSIMIGSHLDTQPRGGRFDGVLGVLSALEVIRTLNENHIETERPIEIVNFTNEEGERFTPPMIGSGVATGNYTKEFAYGLRDRDGIFFEEALNETGYKGQEENRRLNVEYFIELHIEQGPLLEKNKKEIGIVKGVKGMTRFEVTVTGHASHGAHPAYGRKDALVAASKMVLAIDEATQKYEDLSTTVGVFEVFPSIVNIFAGEVRFTFDVRHLDDDIRNTVIRTIQESLEQISEESGVDCSVKQTWNIDGTHFSAELIDVIQEESNKLNYTHQYMVSGAGHDAKFMNDICKTAMIFTPSANGFSHCEEEFTSYEDIQKATTLLLNVVLELADKV</sequence>
<feature type="domain" description="Peptidase M20 dimerisation" evidence="3">
    <location>
        <begin position="212"/>
        <end position="312"/>
    </location>
</feature>
<dbReference type="NCBIfam" id="TIGR01879">
    <property type="entry name" value="hydantase"/>
    <property type="match status" value="1"/>
</dbReference>
<dbReference type="PANTHER" id="PTHR32494:SF5">
    <property type="entry name" value="ALLANTOATE AMIDOHYDROLASE"/>
    <property type="match status" value="1"/>
</dbReference>
<dbReference type="Gene3D" id="3.30.70.360">
    <property type="match status" value="1"/>
</dbReference>
<dbReference type="SUPFAM" id="SSF53187">
    <property type="entry name" value="Zn-dependent exopeptidases"/>
    <property type="match status" value="1"/>
</dbReference>
<dbReference type="CDD" id="cd03884">
    <property type="entry name" value="M20_bAS"/>
    <property type="match status" value="1"/>
</dbReference>
<keyword evidence="5" id="KW-1185">Reference proteome</keyword>
<proteinExistence type="inferred from homology"/>
<keyword evidence="2" id="KW-0378">Hydrolase</keyword>
<dbReference type="NCBIfam" id="NF006771">
    <property type="entry name" value="PRK09290.1-5"/>
    <property type="match status" value="1"/>
</dbReference>
<dbReference type="RefSeq" id="WP_380773037.1">
    <property type="nucleotide sequence ID" value="NZ_JBHUEO010000013.1"/>
</dbReference>
<organism evidence="4 5">
    <name type="scientific">Siminovitchia sediminis</name>
    <dbReference type="NCBI Taxonomy" id="1274353"/>
    <lineage>
        <taxon>Bacteria</taxon>
        <taxon>Bacillati</taxon>
        <taxon>Bacillota</taxon>
        <taxon>Bacilli</taxon>
        <taxon>Bacillales</taxon>
        <taxon>Bacillaceae</taxon>
        <taxon>Siminovitchia</taxon>
    </lineage>
</organism>
<evidence type="ECO:0000259" key="3">
    <source>
        <dbReference type="Pfam" id="PF07687"/>
    </source>
</evidence>
<dbReference type="InterPro" id="IPR010158">
    <property type="entry name" value="Amidase_Cbmase"/>
</dbReference>
<evidence type="ECO:0000256" key="2">
    <source>
        <dbReference type="ARBA" id="ARBA00022801"/>
    </source>
</evidence>
<accession>A0ABW4KF49</accession>
<dbReference type="PIRSF" id="PIRSF001235">
    <property type="entry name" value="Amidase_carbamoylase"/>
    <property type="match status" value="1"/>
</dbReference>
<evidence type="ECO:0000313" key="5">
    <source>
        <dbReference type="Proteomes" id="UP001597301"/>
    </source>
</evidence>
<dbReference type="InterPro" id="IPR011650">
    <property type="entry name" value="Peptidase_M20_dimer"/>
</dbReference>
<comment type="similarity">
    <text evidence="1">Belongs to the peptidase M20 family.</text>
</comment>
<dbReference type="EMBL" id="JBHUEO010000013">
    <property type="protein sequence ID" value="MFD1706432.1"/>
    <property type="molecule type" value="Genomic_DNA"/>
</dbReference>
<dbReference type="InterPro" id="IPR036264">
    <property type="entry name" value="Bact_exopeptidase_dim_dom"/>
</dbReference>
<gene>
    <name evidence="4" type="ORF">ACFSCZ_06640</name>
</gene>
<dbReference type="NCBIfam" id="NF006769">
    <property type="entry name" value="PRK09290.1-3"/>
    <property type="match status" value="1"/>
</dbReference>
<reference evidence="5" key="1">
    <citation type="journal article" date="2019" name="Int. J. Syst. Evol. Microbiol.">
        <title>The Global Catalogue of Microorganisms (GCM) 10K type strain sequencing project: providing services to taxonomists for standard genome sequencing and annotation.</title>
        <authorList>
            <consortium name="The Broad Institute Genomics Platform"/>
            <consortium name="The Broad Institute Genome Sequencing Center for Infectious Disease"/>
            <person name="Wu L."/>
            <person name="Ma J."/>
        </authorList>
    </citation>
    <scope>NUCLEOTIDE SEQUENCE [LARGE SCALE GENOMIC DNA]</scope>
    <source>
        <strain evidence="5">CGMCC 1.12295</strain>
    </source>
</reference>
<dbReference type="SUPFAM" id="SSF55031">
    <property type="entry name" value="Bacterial exopeptidase dimerisation domain"/>
    <property type="match status" value="1"/>
</dbReference>
<protein>
    <submittedName>
        <fullName evidence="4">M20 family metallo-hydrolase</fullName>
    </submittedName>
</protein>